<dbReference type="PROSITE" id="PS00941">
    <property type="entry name" value="CARBOXYLESTERASE_B_2"/>
    <property type="match status" value="1"/>
</dbReference>
<dbReference type="InterPro" id="IPR002018">
    <property type="entry name" value="CarbesteraseB"/>
</dbReference>
<name>A0A9P4JAA1_9PEZI</name>
<dbReference type="AlphaFoldDB" id="A0A9P4JAA1"/>
<dbReference type="OrthoDB" id="408631at2759"/>
<dbReference type="PANTHER" id="PTHR43918:SF4">
    <property type="entry name" value="CARBOXYLIC ESTER HYDROLASE"/>
    <property type="match status" value="1"/>
</dbReference>
<dbReference type="InterPro" id="IPR019819">
    <property type="entry name" value="Carboxylesterase_B_CS"/>
</dbReference>
<dbReference type="SUPFAM" id="SSF53474">
    <property type="entry name" value="alpha/beta-Hydrolases"/>
    <property type="match status" value="1"/>
</dbReference>
<evidence type="ECO:0000256" key="1">
    <source>
        <dbReference type="ARBA" id="ARBA00005964"/>
    </source>
</evidence>
<dbReference type="PROSITE" id="PS00122">
    <property type="entry name" value="CARBOXYLESTERASE_B_1"/>
    <property type="match status" value="1"/>
</dbReference>
<dbReference type="InterPro" id="IPR019826">
    <property type="entry name" value="Carboxylesterase_B_AS"/>
</dbReference>
<comment type="caution">
    <text evidence="5">The sequence shown here is derived from an EMBL/GenBank/DDBJ whole genome shotgun (WGS) entry which is preliminary data.</text>
</comment>
<feature type="domain" description="Carboxylesterase type B" evidence="4">
    <location>
        <begin position="35"/>
        <end position="366"/>
    </location>
</feature>
<dbReference type="InterPro" id="IPR029058">
    <property type="entry name" value="AB_hydrolase_fold"/>
</dbReference>
<evidence type="ECO:0000256" key="2">
    <source>
        <dbReference type="ARBA" id="ARBA00022801"/>
    </source>
</evidence>
<keyword evidence="6" id="KW-1185">Reference proteome</keyword>
<reference evidence="5" key="1">
    <citation type="journal article" date="2020" name="Stud. Mycol.">
        <title>101 Dothideomycetes genomes: a test case for predicting lifestyles and emergence of pathogens.</title>
        <authorList>
            <person name="Haridas S."/>
            <person name="Albert R."/>
            <person name="Binder M."/>
            <person name="Bloem J."/>
            <person name="Labutti K."/>
            <person name="Salamov A."/>
            <person name="Andreopoulos B."/>
            <person name="Baker S."/>
            <person name="Barry K."/>
            <person name="Bills G."/>
            <person name="Bluhm B."/>
            <person name="Cannon C."/>
            <person name="Castanera R."/>
            <person name="Culley D."/>
            <person name="Daum C."/>
            <person name="Ezra D."/>
            <person name="Gonzalez J."/>
            <person name="Henrissat B."/>
            <person name="Kuo A."/>
            <person name="Liang C."/>
            <person name="Lipzen A."/>
            <person name="Lutzoni F."/>
            <person name="Magnuson J."/>
            <person name="Mondo S."/>
            <person name="Nolan M."/>
            <person name="Ohm R."/>
            <person name="Pangilinan J."/>
            <person name="Park H.-J."/>
            <person name="Ramirez L."/>
            <person name="Alfaro M."/>
            <person name="Sun H."/>
            <person name="Tritt A."/>
            <person name="Yoshinaga Y."/>
            <person name="Zwiers L.-H."/>
            <person name="Turgeon B."/>
            <person name="Goodwin S."/>
            <person name="Spatafora J."/>
            <person name="Crous P."/>
            <person name="Grigoriev I."/>
        </authorList>
    </citation>
    <scope>NUCLEOTIDE SEQUENCE</scope>
    <source>
        <strain evidence="5">CBS 260.36</strain>
    </source>
</reference>
<dbReference type="Proteomes" id="UP000799439">
    <property type="component" value="Unassembled WGS sequence"/>
</dbReference>
<evidence type="ECO:0000259" key="4">
    <source>
        <dbReference type="Pfam" id="PF00135"/>
    </source>
</evidence>
<dbReference type="GO" id="GO:0052689">
    <property type="term" value="F:carboxylic ester hydrolase activity"/>
    <property type="evidence" value="ECO:0007669"/>
    <property type="project" value="TreeGrafter"/>
</dbReference>
<dbReference type="Pfam" id="PF00135">
    <property type="entry name" value="COesterase"/>
    <property type="match status" value="1"/>
</dbReference>
<dbReference type="InterPro" id="IPR050654">
    <property type="entry name" value="AChE-related_enzymes"/>
</dbReference>
<organism evidence="5 6">
    <name type="scientific">Myriangium duriaei CBS 260.36</name>
    <dbReference type="NCBI Taxonomy" id="1168546"/>
    <lineage>
        <taxon>Eukaryota</taxon>
        <taxon>Fungi</taxon>
        <taxon>Dikarya</taxon>
        <taxon>Ascomycota</taxon>
        <taxon>Pezizomycotina</taxon>
        <taxon>Dothideomycetes</taxon>
        <taxon>Dothideomycetidae</taxon>
        <taxon>Myriangiales</taxon>
        <taxon>Myriangiaceae</taxon>
        <taxon>Myriangium</taxon>
    </lineage>
</organism>
<dbReference type="Gene3D" id="3.40.50.1820">
    <property type="entry name" value="alpha/beta hydrolase"/>
    <property type="match status" value="1"/>
</dbReference>
<proteinExistence type="inferred from homology"/>
<keyword evidence="2 3" id="KW-0378">Hydrolase</keyword>
<feature type="signal peptide" evidence="3">
    <location>
        <begin position="1"/>
        <end position="18"/>
    </location>
</feature>
<accession>A0A9P4JAA1</accession>
<evidence type="ECO:0000256" key="3">
    <source>
        <dbReference type="RuleBase" id="RU361235"/>
    </source>
</evidence>
<dbReference type="EMBL" id="ML996082">
    <property type="protein sequence ID" value="KAF2156317.1"/>
    <property type="molecule type" value="Genomic_DNA"/>
</dbReference>
<comment type="similarity">
    <text evidence="1 3">Belongs to the type-B carboxylesterase/lipase family.</text>
</comment>
<keyword evidence="3" id="KW-0732">Signal</keyword>
<evidence type="ECO:0000313" key="5">
    <source>
        <dbReference type="EMBL" id="KAF2156317.1"/>
    </source>
</evidence>
<sequence length="427" mass="45562">MTPILICTFLARSVASLAAKGALPTACGQHVTYVGTSTTVPGSNAVQVEQFLGIRFASKPVRYSPPIPTATSSVTYTATQWGSRCYESVPTGFTSLQNSTKANDSAGNVGQSEDCLFLNIYRRNSSTGSKSVLFWIHGGQLQFGNAGQPLYDGSTLAASQDIIVVTANYRTNILGFPNAPHLPLHQRNLGFLDQRLALKWVHRNIAQFGGDPAKITIAGQSSGASSVDRLVNNPPRSPDGNVLFRAAIMESGQASLSPGPSTNESSEPRLWSQVASKVNCTVESGSSQLACMQKVDPAALINALAPSTFEPGLPSSNLLPTASNDDYTQFETPLICGHKYRHPQRAQIPLLIGTNGREGAFDMATSGLFESQPNVSIITKYLEELIGMQKLPNASSRSISDAASTSTSLLFRTVVSFYTKALYQCAS</sequence>
<dbReference type="EC" id="3.1.1.-" evidence="3"/>
<gene>
    <name evidence="5" type="ORF">K461DRAFT_265717</name>
</gene>
<feature type="chain" id="PRO_5040527867" description="Carboxylic ester hydrolase" evidence="3">
    <location>
        <begin position="19"/>
        <end position="427"/>
    </location>
</feature>
<dbReference type="PANTHER" id="PTHR43918">
    <property type="entry name" value="ACETYLCHOLINESTERASE"/>
    <property type="match status" value="1"/>
</dbReference>
<evidence type="ECO:0000313" key="6">
    <source>
        <dbReference type="Proteomes" id="UP000799439"/>
    </source>
</evidence>
<protein>
    <recommendedName>
        <fullName evidence="3">Carboxylic ester hydrolase</fullName>
        <ecNumber evidence="3">3.1.1.-</ecNumber>
    </recommendedName>
</protein>